<gene>
    <name evidence="1" type="ORF">EZM97_10650</name>
</gene>
<dbReference type="Proteomes" id="UP000291822">
    <property type="component" value="Unassembled WGS sequence"/>
</dbReference>
<accession>A0A4R0Z5I4</accession>
<dbReference type="InterPro" id="IPR013388">
    <property type="entry name" value="T3SS_OrgA/MxiK"/>
</dbReference>
<keyword evidence="2" id="KW-1185">Reference proteome</keyword>
<evidence type="ECO:0000313" key="2">
    <source>
        <dbReference type="Proteomes" id="UP000291822"/>
    </source>
</evidence>
<comment type="caution">
    <text evidence="1">The sequence shown here is derived from an EMBL/GenBank/DDBJ whole genome shotgun (WGS) entry which is preliminary data.</text>
</comment>
<dbReference type="EMBL" id="SJTG01000001">
    <property type="protein sequence ID" value="TCI13690.1"/>
    <property type="molecule type" value="Genomic_DNA"/>
</dbReference>
<dbReference type="AlphaFoldDB" id="A0A4R0Z5I4"/>
<dbReference type="Pfam" id="PF09482">
    <property type="entry name" value="OrgA_MxiK"/>
    <property type="match status" value="1"/>
</dbReference>
<name>A0A4R0Z5I4_9GAMM</name>
<evidence type="ECO:0000313" key="1">
    <source>
        <dbReference type="EMBL" id="TCI13690.1"/>
    </source>
</evidence>
<sequence length="224" mass="24615">MQRLRVRVGWDGVAELRSWPSASFWPRGAACARPRGGGEGRHEMSAQVSTMARHPWLWNPATYCHPWSTLAMTSGQRMGVNRYLIRKHHLAMPAPVGPDQRPLVDMMTAAWERLDRMAFLLGCFVARPHLLAHRHWVTLDRDARAFLLGCLPAAGATHTIGGGPVVEAVGALGRQRMHALAGKLPAWLGDRLALRFADPGRGLPWTTCDAAGLWSASRHAAKTA</sequence>
<reference evidence="1 2" key="1">
    <citation type="submission" date="2019-02" db="EMBL/GenBank/DDBJ databases">
        <title>Dyella amyloliquefaciens sp. nov., isolated from forest soil.</title>
        <authorList>
            <person name="Gao Z.-H."/>
            <person name="Qiu L.-H."/>
        </authorList>
    </citation>
    <scope>NUCLEOTIDE SEQUENCE [LARGE SCALE GENOMIC DNA]</scope>
    <source>
        <strain evidence="1 2">KACC 12747</strain>
    </source>
</reference>
<protein>
    <submittedName>
        <fullName evidence="1">Uncharacterized protein</fullName>
    </submittedName>
</protein>
<proteinExistence type="predicted"/>
<organism evidence="1 2">
    <name type="scientific">Dyella soli</name>
    <dbReference type="NCBI Taxonomy" id="522319"/>
    <lineage>
        <taxon>Bacteria</taxon>
        <taxon>Pseudomonadati</taxon>
        <taxon>Pseudomonadota</taxon>
        <taxon>Gammaproteobacteria</taxon>
        <taxon>Lysobacterales</taxon>
        <taxon>Rhodanobacteraceae</taxon>
        <taxon>Dyella</taxon>
    </lineage>
</organism>